<accession>A0ACD6AQJ7</accession>
<proteinExistence type="predicted"/>
<organism evidence="1 2">
    <name type="scientific">Avena sativa</name>
    <name type="common">Oat</name>
    <dbReference type="NCBI Taxonomy" id="4498"/>
    <lineage>
        <taxon>Eukaryota</taxon>
        <taxon>Viridiplantae</taxon>
        <taxon>Streptophyta</taxon>
        <taxon>Embryophyta</taxon>
        <taxon>Tracheophyta</taxon>
        <taxon>Spermatophyta</taxon>
        <taxon>Magnoliopsida</taxon>
        <taxon>Liliopsida</taxon>
        <taxon>Poales</taxon>
        <taxon>Poaceae</taxon>
        <taxon>BOP clade</taxon>
        <taxon>Pooideae</taxon>
        <taxon>Poodae</taxon>
        <taxon>Poeae</taxon>
        <taxon>Poeae Chloroplast Group 1 (Aveneae type)</taxon>
        <taxon>Aveninae</taxon>
        <taxon>Avena</taxon>
    </lineage>
</organism>
<protein>
    <submittedName>
        <fullName evidence="1">Uncharacterized protein</fullName>
    </submittedName>
</protein>
<name>A0ACD6AQJ7_AVESA</name>
<evidence type="ECO:0000313" key="1">
    <source>
        <dbReference type="EnsemblPlants" id="AVESA.00010b.r2.UnG1513270.1.CDS.1"/>
    </source>
</evidence>
<evidence type="ECO:0000313" key="2">
    <source>
        <dbReference type="Proteomes" id="UP001732700"/>
    </source>
</evidence>
<reference evidence="1" key="1">
    <citation type="submission" date="2025-09" db="UniProtKB">
        <authorList>
            <consortium name="EnsemblPlants"/>
        </authorList>
    </citation>
    <scope>IDENTIFICATION</scope>
</reference>
<dbReference type="Proteomes" id="UP001732700">
    <property type="component" value="Unassembled WGS sequence"/>
</dbReference>
<sequence length="186" mass="20583">MVFEGMAVLQRKKLFKCFLVLDSFALVTSVIAVVLLIFGKASRSSGSWKSFMAALHCLWASLICMIMAFYAALSAVTTTRAVSGIVGSFIYYGFFVLYYVVNYVVTPPWVVCTLWKAMWSTLKGRNSVVRRSIRQQYPVAATYALNLLIFKAIGYLAFAGTIAISTFSDQAKSELARHSWAPAPSP</sequence>
<dbReference type="EnsemblPlants" id="AVESA.00010b.r2.UnG1513270.1">
    <property type="protein sequence ID" value="AVESA.00010b.r2.UnG1513270.1.CDS.1"/>
    <property type="gene ID" value="AVESA.00010b.r2.UnG1513270"/>
</dbReference>
<keyword evidence="2" id="KW-1185">Reference proteome</keyword>